<name>A0A2N8TSM8_9ACTN</name>
<dbReference type="InterPro" id="IPR000792">
    <property type="entry name" value="Tscrpt_reg_LuxR_C"/>
</dbReference>
<accession>A0A2N8TSM8</accession>
<reference evidence="2 3" key="1">
    <citation type="submission" date="2018-01" db="EMBL/GenBank/DDBJ databases">
        <title>Draft genome sequence of Streptomyces sp. 13K301.</title>
        <authorList>
            <person name="Sahin N."/>
            <person name="Saygin H."/>
            <person name="Ay H."/>
        </authorList>
    </citation>
    <scope>NUCLEOTIDE SEQUENCE [LARGE SCALE GENOMIC DNA]</scope>
    <source>
        <strain evidence="2 3">13K301</strain>
    </source>
</reference>
<sequence length="84" mass="8586">PAAPAAQTPVTPVEARILALLAAGATTARAARETALTADGVTYHLRRLSSRWGASNRTELVARAYALGVLAPGVWPPGVPGDEA</sequence>
<evidence type="ECO:0000259" key="1">
    <source>
        <dbReference type="SMART" id="SM00421"/>
    </source>
</evidence>
<feature type="non-terminal residue" evidence="2">
    <location>
        <position position="1"/>
    </location>
</feature>
<dbReference type="Pfam" id="PF00196">
    <property type="entry name" value="GerE"/>
    <property type="match status" value="1"/>
</dbReference>
<proteinExistence type="predicted"/>
<protein>
    <submittedName>
        <fullName evidence="2">Diguanylate cyclase</fullName>
    </submittedName>
</protein>
<gene>
    <name evidence="2" type="ORF">C1J00_11510</name>
</gene>
<evidence type="ECO:0000313" key="2">
    <source>
        <dbReference type="EMBL" id="PNG22026.1"/>
    </source>
</evidence>
<comment type="caution">
    <text evidence="2">The sequence shown here is derived from an EMBL/GenBank/DDBJ whole genome shotgun (WGS) entry which is preliminary data.</text>
</comment>
<dbReference type="SUPFAM" id="SSF46894">
    <property type="entry name" value="C-terminal effector domain of the bipartite response regulators"/>
    <property type="match status" value="1"/>
</dbReference>
<dbReference type="SMART" id="SM00421">
    <property type="entry name" value="HTH_LUXR"/>
    <property type="match status" value="1"/>
</dbReference>
<dbReference type="EMBL" id="POUC01000062">
    <property type="protein sequence ID" value="PNG22026.1"/>
    <property type="molecule type" value="Genomic_DNA"/>
</dbReference>
<dbReference type="AlphaFoldDB" id="A0A2N8TSM8"/>
<dbReference type="GO" id="GO:0003677">
    <property type="term" value="F:DNA binding"/>
    <property type="evidence" value="ECO:0007669"/>
    <property type="project" value="InterPro"/>
</dbReference>
<dbReference type="GO" id="GO:0006355">
    <property type="term" value="P:regulation of DNA-templated transcription"/>
    <property type="evidence" value="ECO:0007669"/>
    <property type="project" value="InterPro"/>
</dbReference>
<dbReference type="InterPro" id="IPR036388">
    <property type="entry name" value="WH-like_DNA-bd_sf"/>
</dbReference>
<evidence type="ECO:0000313" key="3">
    <source>
        <dbReference type="Proteomes" id="UP000235943"/>
    </source>
</evidence>
<dbReference type="Gene3D" id="1.10.10.10">
    <property type="entry name" value="Winged helix-like DNA-binding domain superfamily/Winged helix DNA-binding domain"/>
    <property type="match status" value="1"/>
</dbReference>
<dbReference type="RefSeq" id="WP_219728340.1">
    <property type="nucleotide sequence ID" value="NZ_POUC01000062.1"/>
</dbReference>
<organism evidence="2 3">
    <name type="scientific">Streptomyces cahuitamycinicus</name>
    <dbReference type="NCBI Taxonomy" id="2070367"/>
    <lineage>
        <taxon>Bacteria</taxon>
        <taxon>Bacillati</taxon>
        <taxon>Actinomycetota</taxon>
        <taxon>Actinomycetes</taxon>
        <taxon>Kitasatosporales</taxon>
        <taxon>Streptomycetaceae</taxon>
        <taxon>Streptomyces</taxon>
    </lineage>
</organism>
<dbReference type="InterPro" id="IPR016032">
    <property type="entry name" value="Sig_transdc_resp-reg_C-effctor"/>
</dbReference>
<feature type="domain" description="HTH luxR-type" evidence="1">
    <location>
        <begin position="7"/>
        <end position="64"/>
    </location>
</feature>
<keyword evidence="3" id="KW-1185">Reference proteome</keyword>
<dbReference type="Proteomes" id="UP000235943">
    <property type="component" value="Unassembled WGS sequence"/>
</dbReference>